<feature type="binding site" evidence="9">
    <location>
        <position position="246"/>
    </location>
    <ligand>
        <name>L-glutamine</name>
        <dbReference type="ChEBI" id="CHEBI:58359"/>
    </ligand>
</feature>
<dbReference type="InterPro" id="IPR020056">
    <property type="entry name" value="Rbsml_bL25/Gln-tRNA_synth_N"/>
</dbReference>
<dbReference type="InterPro" id="IPR014729">
    <property type="entry name" value="Rossmann-like_a/b/a_fold"/>
</dbReference>
<dbReference type="NCBIfam" id="NF011291">
    <property type="entry name" value="PRK14703.1"/>
    <property type="match status" value="1"/>
</dbReference>
<reference evidence="15" key="1">
    <citation type="journal article" date="2019" name="Int. J. Syst. Evol. Microbiol.">
        <title>The Global Catalogue of Microorganisms (GCM) 10K type strain sequencing project: providing services to taxonomists for standard genome sequencing and annotation.</title>
        <authorList>
            <consortium name="The Broad Institute Genomics Platform"/>
            <consortium name="The Broad Institute Genome Sequencing Center for Infectious Disease"/>
            <person name="Wu L."/>
            <person name="Ma J."/>
        </authorList>
    </citation>
    <scope>NUCLEOTIDE SEQUENCE [LARGE SCALE GENOMIC DNA]</scope>
    <source>
        <strain evidence="15">CCUG 59685</strain>
    </source>
</reference>
<keyword evidence="3 9" id="KW-0436">Ligase</keyword>
<feature type="binding site" evidence="9">
    <location>
        <position position="92"/>
    </location>
    <ligand>
        <name>L-glutamine</name>
        <dbReference type="ChEBI" id="CHEBI:58359"/>
    </ligand>
</feature>
<dbReference type="InterPro" id="IPR022861">
    <property type="entry name" value="Gln_tRNA_ligase_bac"/>
</dbReference>
<gene>
    <name evidence="9" type="primary">glnS</name>
    <name evidence="14" type="ORF">ACFQ1T_13340</name>
</gene>
<evidence type="ECO:0000313" key="14">
    <source>
        <dbReference type="EMBL" id="MFD0930766.1"/>
    </source>
</evidence>
<dbReference type="InterPro" id="IPR001412">
    <property type="entry name" value="aa-tRNA-synth_I_CS"/>
</dbReference>
<dbReference type="InterPro" id="IPR011035">
    <property type="entry name" value="Ribosomal_bL25/Gln-tRNA_synth"/>
</dbReference>
<keyword evidence="7 9" id="KW-0030">Aminoacyl-tRNA synthetase</keyword>
<evidence type="ECO:0000259" key="11">
    <source>
        <dbReference type="Pfam" id="PF00749"/>
    </source>
</evidence>
<dbReference type="Pfam" id="PF20974">
    <property type="entry name" value="tRNA-synt_1c_C2"/>
    <property type="match status" value="1"/>
</dbReference>
<feature type="short sequence motif" description="'KMSKS' region" evidence="9">
    <location>
        <begin position="307"/>
        <end position="311"/>
    </location>
</feature>
<evidence type="ECO:0000256" key="1">
    <source>
        <dbReference type="ARBA" id="ARBA00005594"/>
    </source>
</evidence>
<keyword evidence="5 9" id="KW-0067">ATP-binding</keyword>
<feature type="binding site" evidence="9">
    <location>
        <begin position="300"/>
        <end position="301"/>
    </location>
    <ligand>
        <name>ATP</name>
        <dbReference type="ChEBI" id="CHEBI:30616"/>
    </ligand>
</feature>
<dbReference type="InterPro" id="IPR050132">
    <property type="entry name" value="Gln/Glu-tRNA_Ligase"/>
</dbReference>
<evidence type="ECO:0000256" key="7">
    <source>
        <dbReference type="ARBA" id="ARBA00023146"/>
    </source>
</evidence>
<evidence type="ECO:0000256" key="10">
    <source>
        <dbReference type="RuleBase" id="RU363037"/>
    </source>
</evidence>
<dbReference type="Gene3D" id="1.10.1160.10">
    <property type="entry name" value="Glutamyl-trna Synthetase, Domain 2"/>
    <property type="match status" value="1"/>
</dbReference>
<comment type="caution">
    <text evidence="9">Lacks conserved residue(s) required for the propagation of feature annotation.</text>
</comment>
<feature type="domain" description="Glutamyl/glutaminyl-tRNA synthetase class Ib anti-codon binding" evidence="12">
    <location>
        <begin position="379"/>
        <end position="478"/>
    </location>
</feature>
<dbReference type="EMBL" id="JBHTJW010000003">
    <property type="protein sequence ID" value="MFD0930766.1"/>
    <property type="molecule type" value="Genomic_DNA"/>
</dbReference>
<dbReference type="InterPro" id="IPR000924">
    <property type="entry name" value="Glu/Gln-tRNA-synth"/>
</dbReference>
<dbReference type="InterPro" id="IPR004514">
    <property type="entry name" value="Gln-tRNA-synth"/>
</dbReference>
<feature type="short sequence motif" description="'HIGH' region" evidence="9">
    <location>
        <begin position="59"/>
        <end position="69"/>
    </location>
</feature>
<protein>
    <recommendedName>
        <fullName evidence="9">Glutamine--tRNA ligase</fullName>
        <ecNumber evidence="9">6.1.1.18</ecNumber>
    </recommendedName>
    <alternativeName>
        <fullName evidence="9">Glutaminyl-tRNA synthetase</fullName>
        <shortName evidence="9">GlnRS</shortName>
    </alternativeName>
</protein>
<evidence type="ECO:0000256" key="3">
    <source>
        <dbReference type="ARBA" id="ARBA00022598"/>
    </source>
</evidence>
<sequence length="593" mass="68050">MSTEKEPIPAASNFIRAIVDRDLTEEKYAEKKWAGTPGDAMHHASGQTDFAKIRTRFPPEPNGYLHIGHAKSVFLNFGLARDYGGICHMRFDDTNPEKESQEYVDSITEMVRWLGFDWDNTRPDGSKEDNLYFASDYFDFMYAAAEALIQRGQAYVDAQSADEMRINRGTLTEPGKNSPFRDRSIEENLRIFREMRDGKHADGSMVLRAKIDMASPNINMRDPAIYRIRRAHHHNTGDKWCIYPMYTFAHPIEDALETITHSICTLEFEDQRPFYDWLMDNLADAGMINKPVPYQYEFARLNLTYVVLSKRKLIQLVEEKHVTGWDDPRLPTLAGARRRGYAPEGFKLFTDRIGVSKADSWIEYSILEDCMREVLNESAPRKIGVLDPIKLVIDNYPEGQDEDCYAPNHPQKPDLGKRVVKLSKELWIEREDFMEEPSKGYFRLFPGNMVRLRYGYVVKCLSCEKDAAGNVTTVHCEYLPDTKSGTPGADSVKVKGNIHWVSANHAYTTEIRLYDRLFKDPHPGSGDKDFLEDINPNSVKVITAQLEQSAQEAQPGDSYQFERHGYFVADRKDSVAGKPVFNRTVTLKDNWQK</sequence>
<keyword evidence="2 9" id="KW-0963">Cytoplasm</keyword>
<dbReference type="Gene3D" id="3.90.800.10">
    <property type="entry name" value="Glutamyl-tRNA Synthetase, Domain 3"/>
    <property type="match status" value="1"/>
</dbReference>
<comment type="similarity">
    <text evidence="1 9 10">Belongs to the class-I aminoacyl-tRNA synthetase family.</text>
</comment>
<dbReference type="InterPro" id="IPR049437">
    <property type="entry name" value="tRNA-synt_1c_C2"/>
</dbReference>
<dbReference type="Proteomes" id="UP001597106">
    <property type="component" value="Unassembled WGS sequence"/>
</dbReference>
<dbReference type="PANTHER" id="PTHR43097:SF5">
    <property type="entry name" value="GLUTAMATE--TRNA LIGASE"/>
    <property type="match status" value="1"/>
</dbReference>
<name>A0ABW3GJJ7_9PROT</name>
<dbReference type="SUPFAM" id="SSF52374">
    <property type="entry name" value="Nucleotidylyl transferase"/>
    <property type="match status" value="1"/>
</dbReference>
<comment type="catalytic activity">
    <reaction evidence="8 9">
        <text>tRNA(Gln) + L-glutamine + ATP = L-glutaminyl-tRNA(Gln) + AMP + diphosphate</text>
        <dbReference type="Rhea" id="RHEA:20121"/>
        <dbReference type="Rhea" id="RHEA-COMP:9662"/>
        <dbReference type="Rhea" id="RHEA-COMP:9681"/>
        <dbReference type="ChEBI" id="CHEBI:30616"/>
        <dbReference type="ChEBI" id="CHEBI:33019"/>
        <dbReference type="ChEBI" id="CHEBI:58359"/>
        <dbReference type="ChEBI" id="CHEBI:78442"/>
        <dbReference type="ChEBI" id="CHEBI:78521"/>
        <dbReference type="ChEBI" id="CHEBI:456215"/>
        <dbReference type="EC" id="6.1.1.18"/>
    </reaction>
</comment>
<dbReference type="Gene3D" id="3.40.50.620">
    <property type="entry name" value="HUPs"/>
    <property type="match status" value="1"/>
</dbReference>
<evidence type="ECO:0000259" key="13">
    <source>
        <dbReference type="Pfam" id="PF20974"/>
    </source>
</evidence>
<comment type="subcellular location">
    <subcellularLocation>
        <location evidence="9">Cytoplasm</location>
    </subcellularLocation>
</comment>
<feature type="domain" description="Glutamyl/glutaminyl-tRNA synthetase class Ib catalytic" evidence="11">
    <location>
        <begin position="52"/>
        <end position="376"/>
    </location>
</feature>
<dbReference type="Pfam" id="PF03950">
    <property type="entry name" value="tRNA-synt_1c_C"/>
    <property type="match status" value="1"/>
</dbReference>
<keyword evidence="6 9" id="KW-0648">Protein biosynthesis</keyword>
<comment type="subunit">
    <text evidence="9">Monomer.</text>
</comment>
<feature type="binding site" evidence="9">
    <location>
        <begin position="308"/>
        <end position="310"/>
    </location>
    <ligand>
        <name>ATP</name>
        <dbReference type="ChEBI" id="CHEBI:30616"/>
    </ligand>
</feature>
<evidence type="ECO:0000313" key="15">
    <source>
        <dbReference type="Proteomes" id="UP001597106"/>
    </source>
</evidence>
<feature type="domain" description="tRNA synthetases class I (E and Q) anti-codon binding" evidence="13">
    <location>
        <begin position="498"/>
        <end position="570"/>
    </location>
</feature>
<organism evidence="14 15">
    <name type="scientific">Methylophilus glucosoxydans</name>
    <dbReference type="NCBI Taxonomy" id="752553"/>
    <lineage>
        <taxon>Bacteria</taxon>
        <taxon>Pseudomonadati</taxon>
        <taxon>Pseudomonadota</taxon>
        <taxon>Betaproteobacteria</taxon>
        <taxon>Nitrosomonadales</taxon>
        <taxon>Methylophilaceae</taxon>
        <taxon>Methylophilus</taxon>
    </lineage>
</organism>
<dbReference type="SUPFAM" id="SSF50715">
    <property type="entry name" value="Ribosomal protein L25-like"/>
    <property type="match status" value="1"/>
</dbReference>
<evidence type="ECO:0000256" key="8">
    <source>
        <dbReference type="ARBA" id="ARBA00048270"/>
    </source>
</evidence>
<dbReference type="GO" id="GO:0016874">
    <property type="term" value="F:ligase activity"/>
    <property type="evidence" value="ECO:0007669"/>
    <property type="project" value="UniProtKB-KW"/>
</dbReference>
<dbReference type="Gene3D" id="2.40.240.10">
    <property type="entry name" value="Ribosomal Protein L25, Chain P"/>
    <property type="match status" value="2"/>
</dbReference>
<dbReference type="InterPro" id="IPR020061">
    <property type="entry name" value="Glu_tRNA_lig_a-bdl"/>
</dbReference>
<accession>A0ABW3GJJ7</accession>
<feature type="binding site" evidence="9">
    <location>
        <position position="265"/>
    </location>
    <ligand>
        <name>ATP</name>
        <dbReference type="ChEBI" id="CHEBI:30616"/>
    </ligand>
</feature>
<comment type="caution">
    <text evidence="14">The sequence shown here is derived from an EMBL/GenBank/DDBJ whole genome shotgun (WGS) entry which is preliminary data.</text>
</comment>
<dbReference type="InterPro" id="IPR020058">
    <property type="entry name" value="Glu/Gln-tRNA-synth_Ib_cat-dom"/>
</dbReference>
<dbReference type="PROSITE" id="PS00178">
    <property type="entry name" value="AA_TRNA_LIGASE_I"/>
    <property type="match status" value="1"/>
</dbReference>
<keyword evidence="4 9" id="KW-0547">Nucleotide-binding</keyword>
<evidence type="ECO:0000256" key="2">
    <source>
        <dbReference type="ARBA" id="ARBA00022490"/>
    </source>
</evidence>
<dbReference type="PRINTS" id="PR00987">
    <property type="entry name" value="TRNASYNTHGLU"/>
</dbReference>
<dbReference type="HAMAP" id="MF_00126">
    <property type="entry name" value="Gln_tRNA_synth"/>
    <property type="match status" value="1"/>
</dbReference>
<evidence type="ECO:0000256" key="4">
    <source>
        <dbReference type="ARBA" id="ARBA00022741"/>
    </source>
</evidence>
<dbReference type="InterPro" id="IPR020059">
    <property type="entry name" value="Glu/Gln-tRNA-synth_Ib_codon-bd"/>
</dbReference>
<dbReference type="RefSeq" id="WP_379077601.1">
    <property type="nucleotide sequence ID" value="NZ_JBHTJW010000003.1"/>
</dbReference>
<dbReference type="EC" id="6.1.1.18" evidence="9"/>
<dbReference type="PANTHER" id="PTHR43097">
    <property type="entry name" value="GLUTAMINE-TRNA LIGASE"/>
    <property type="match status" value="1"/>
</dbReference>
<keyword evidence="15" id="KW-1185">Reference proteome</keyword>
<evidence type="ECO:0000256" key="6">
    <source>
        <dbReference type="ARBA" id="ARBA00022917"/>
    </source>
</evidence>
<feature type="binding site" evidence="9">
    <location>
        <begin position="66"/>
        <end position="72"/>
    </location>
    <ligand>
        <name>ATP</name>
        <dbReference type="ChEBI" id="CHEBI:30616"/>
    </ligand>
</feature>
<evidence type="ECO:0000256" key="9">
    <source>
        <dbReference type="HAMAP-Rule" id="MF_00126"/>
    </source>
</evidence>
<evidence type="ECO:0000259" key="12">
    <source>
        <dbReference type="Pfam" id="PF03950"/>
    </source>
</evidence>
<feature type="binding site" evidence="9">
    <location>
        <begin position="60"/>
        <end position="62"/>
    </location>
    <ligand>
        <name>ATP</name>
        <dbReference type="ChEBI" id="CHEBI:30616"/>
    </ligand>
</feature>
<evidence type="ECO:0000256" key="5">
    <source>
        <dbReference type="ARBA" id="ARBA00022840"/>
    </source>
</evidence>
<dbReference type="NCBIfam" id="TIGR00440">
    <property type="entry name" value="glnS"/>
    <property type="match status" value="1"/>
</dbReference>
<dbReference type="Pfam" id="PF00749">
    <property type="entry name" value="tRNA-synt_1c"/>
    <property type="match status" value="1"/>
</dbReference>
<proteinExistence type="inferred from homology"/>